<evidence type="ECO:0000313" key="6">
    <source>
        <dbReference type="EMBL" id="SHI04767.1"/>
    </source>
</evidence>
<dbReference type="GO" id="GO:0003677">
    <property type="term" value="F:DNA binding"/>
    <property type="evidence" value="ECO:0007669"/>
    <property type="project" value="InterPro"/>
</dbReference>
<dbReference type="SMART" id="SM00850">
    <property type="entry name" value="LytTR"/>
    <property type="match status" value="1"/>
</dbReference>
<evidence type="ECO:0000256" key="1">
    <source>
        <dbReference type="ARBA" id="ARBA00018672"/>
    </source>
</evidence>
<evidence type="ECO:0000313" key="7">
    <source>
        <dbReference type="Proteomes" id="UP000184278"/>
    </source>
</evidence>
<dbReference type="InterPro" id="IPR001789">
    <property type="entry name" value="Sig_transdc_resp-reg_receiver"/>
</dbReference>
<evidence type="ECO:0000259" key="5">
    <source>
        <dbReference type="PROSITE" id="PS50930"/>
    </source>
</evidence>
<feature type="domain" description="HTH LytTR-type" evidence="5">
    <location>
        <begin position="154"/>
        <end position="253"/>
    </location>
</feature>
<dbReference type="InterPro" id="IPR046947">
    <property type="entry name" value="LytR-like"/>
</dbReference>
<dbReference type="EMBL" id="FQXK01000010">
    <property type="protein sequence ID" value="SHI04767.1"/>
    <property type="molecule type" value="Genomic_DNA"/>
</dbReference>
<evidence type="ECO:0000256" key="3">
    <source>
        <dbReference type="PROSITE-ProRule" id="PRU00169"/>
    </source>
</evidence>
<gene>
    <name evidence="6" type="ORF">SAMN02745229_01402</name>
</gene>
<dbReference type="PANTHER" id="PTHR37299:SF1">
    <property type="entry name" value="STAGE 0 SPORULATION PROTEIN A HOMOLOG"/>
    <property type="match status" value="1"/>
</dbReference>
<dbReference type="Pfam" id="PF04397">
    <property type="entry name" value="LytTR"/>
    <property type="match status" value="1"/>
</dbReference>
<dbReference type="SUPFAM" id="SSF52172">
    <property type="entry name" value="CheY-like"/>
    <property type="match status" value="1"/>
</dbReference>
<dbReference type="Gene3D" id="3.40.50.2300">
    <property type="match status" value="1"/>
</dbReference>
<dbReference type="SMART" id="SM00448">
    <property type="entry name" value="REC"/>
    <property type="match status" value="1"/>
</dbReference>
<keyword evidence="7" id="KW-1185">Reference proteome</keyword>
<dbReference type="InterPro" id="IPR011006">
    <property type="entry name" value="CheY-like_superfamily"/>
</dbReference>
<dbReference type="Pfam" id="PF00072">
    <property type="entry name" value="Response_reg"/>
    <property type="match status" value="1"/>
</dbReference>
<dbReference type="AlphaFoldDB" id="A0A1M5XY67"/>
<proteinExistence type="predicted"/>
<sequence length="255" mass="29370">MDKYRFAVCDDEENVRSLIAGWLSKSPYEAEIKEYVSGEELIRDIDAGIKLDILFLDIAMGGADGIDIARELGMRVEKNGKSMRASRPLIIYVTGIPDRMGDAFGVKAYDYLLKPVSQPVFEGELRRAVEELKRLDAQLVCETRYGNTQIEQYIVVQTGKDTLNLKSRDIIYIESNGRKSIIHSEGKIYEVYKQMSEFENELGKIFFRIHRGYLVNMQHIKGYSRTEVYMDNGESLIISKYKYGEFIKAYMNFLT</sequence>
<dbReference type="Gene3D" id="2.40.50.1020">
    <property type="entry name" value="LytTr DNA-binding domain"/>
    <property type="match status" value="1"/>
</dbReference>
<organism evidence="6 7">
    <name type="scientific">Butyrivibrio fibrisolvens DSM 3071</name>
    <dbReference type="NCBI Taxonomy" id="1121131"/>
    <lineage>
        <taxon>Bacteria</taxon>
        <taxon>Bacillati</taxon>
        <taxon>Bacillota</taxon>
        <taxon>Clostridia</taxon>
        <taxon>Lachnospirales</taxon>
        <taxon>Lachnospiraceae</taxon>
        <taxon>Butyrivibrio</taxon>
    </lineage>
</organism>
<feature type="domain" description="Response regulatory" evidence="4">
    <location>
        <begin position="5"/>
        <end position="129"/>
    </location>
</feature>
<reference evidence="7" key="1">
    <citation type="submission" date="2016-11" db="EMBL/GenBank/DDBJ databases">
        <authorList>
            <person name="Varghese N."/>
            <person name="Submissions S."/>
        </authorList>
    </citation>
    <scope>NUCLEOTIDE SEQUENCE [LARGE SCALE GENOMIC DNA]</scope>
    <source>
        <strain evidence="7">DSM 3071</strain>
    </source>
</reference>
<dbReference type="STRING" id="1121131.SAMN02745229_01402"/>
<dbReference type="OrthoDB" id="9788600at2"/>
<evidence type="ECO:0000259" key="4">
    <source>
        <dbReference type="PROSITE" id="PS50110"/>
    </source>
</evidence>
<name>A0A1M5XY67_BUTFI</name>
<comment type="function">
    <text evidence="2">May play the central regulatory role in sporulation. It may be an element of the effector pathway responsible for the activation of sporulation genes in response to nutritional stress. Spo0A may act in concert with spo0H (a sigma factor) to control the expression of some genes that are critical to the sporulation process.</text>
</comment>
<keyword evidence="3" id="KW-0597">Phosphoprotein</keyword>
<dbReference type="InterPro" id="IPR007492">
    <property type="entry name" value="LytTR_DNA-bd_dom"/>
</dbReference>
<accession>A0A1M5XY67</accession>
<protein>
    <recommendedName>
        <fullName evidence="1">Stage 0 sporulation protein A homolog</fullName>
    </recommendedName>
</protein>
<dbReference type="PANTHER" id="PTHR37299">
    <property type="entry name" value="TRANSCRIPTIONAL REGULATOR-RELATED"/>
    <property type="match status" value="1"/>
</dbReference>
<feature type="modified residue" description="4-aspartylphosphate" evidence="3">
    <location>
        <position position="57"/>
    </location>
</feature>
<dbReference type="PROSITE" id="PS50930">
    <property type="entry name" value="HTH_LYTTR"/>
    <property type="match status" value="1"/>
</dbReference>
<dbReference type="RefSeq" id="WP_073386616.1">
    <property type="nucleotide sequence ID" value="NZ_FQXK01000010.1"/>
</dbReference>
<dbReference type="GeneID" id="89511485"/>
<dbReference type="PROSITE" id="PS50110">
    <property type="entry name" value="RESPONSE_REGULATORY"/>
    <property type="match status" value="1"/>
</dbReference>
<dbReference type="GO" id="GO:0000156">
    <property type="term" value="F:phosphorelay response regulator activity"/>
    <property type="evidence" value="ECO:0007669"/>
    <property type="project" value="InterPro"/>
</dbReference>
<evidence type="ECO:0000256" key="2">
    <source>
        <dbReference type="ARBA" id="ARBA00024867"/>
    </source>
</evidence>
<dbReference type="Proteomes" id="UP000184278">
    <property type="component" value="Unassembled WGS sequence"/>
</dbReference>